<dbReference type="EC" id="3.1.3.46" evidence="3"/>
<evidence type="ECO:0000256" key="10">
    <source>
        <dbReference type="PIRSR" id="PIRSR613078-2"/>
    </source>
</evidence>
<feature type="compositionally biased region" description="Basic residues" evidence="12">
    <location>
        <begin position="1773"/>
        <end position="1783"/>
    </location>
</feature>
<dbReference type="GO" id="GO:0004331">
    <property type="term" value="F:fructose-2,6-bisphosphate 2-phosphatase activity"/>
    <property type="evidence" value="ECO:0007669"/>
    <property type="project" value="UniProtKB-EC"/>
</dbReference>
<dbReference type="Pfam" id="PF00780">
    <property type="entry name" value="CNH"/>
    <property type="match status" value="1"/>
</dbReference>
<dbReference type="EMBL" id="MSFN02000009">
    <property type="protein sequence ID" value="PTU17873.1"/>
    <property type="molecule type" value="Genomic_DNA"/>
</dbReference>
<dbReference type="SMART" id="SM00855">
    <property type="entry name" value="PGAM"/>
    <property type="match status" value="1"/>
</dbReference>
<feature type="binding site" evidence="10">
    <location>
        <begin position="211"/>
        <end position="218"/>
    </location>
    <ligand>
        <name>substrate</name>
    </ligand>
</feature>
<feature type="region of interest" description="Disordered" evidence="12">
    <location>
        <begin position="927"/>
        <end position="965"/>
    </location>
</feature>
<dbReference type="InterPro" id="IPR019452">
    <property type="entry name" value="VPS39/TGF_beta_rcpt-assoc_1"/>
</dbReference>
<protein>
    <recommendedName>
        <fullName evidence="3">fructose-2,6-bisphosphate 2-phosphatase</fullName>
        <ecNumber evidence="3">3.1.3.46</ecNumber>
    </recommendedName>
</protein>
<dbReference type="PANTHER" id="PTHR12894:SF49">
    <property type="entry name" value="VAM6_VPS39-LIKE PROTEIN"/>
    <property type="match status" value="1"/>
</dbReference>
<dbReference type="GO" id="GO:0006914">
    <property type="term" value="P:autophagy"/>
    <property type="evidence" value="ECO:0007669"/>
    <property type="project" value="TreeGrafter"/>
</dbReference>
<dbReference type="PROSITE" id="PS50236">
    <property type="entry name" value="CHCR"/>
    <property type="match status" value="1"/>
</dbReference>
<evidence type="ECO:0000313" key="14">
    <source>
        <dbReference type="EMBL" id="PTU17873.1"/>
    </source>
</evidence>
<reference evidence="14 15" key="1">
    <citation type="journal article" date="2018" name="Proc. Natl. Acad. Sci. U.S.A.">
        <title>Linking secondary metabolites to gene clusters through genome sequencing of six diverse Aspergillus species.</title>
        <authorList>
            <person name="Kaerboelling I."/>
            <person name="Vesth T.C."/>
            <person name="Frisvad J.C."/>
            <person name="Nybo J.L."/>
            <person name="Theobald S."/>
            <person name="Kuo A."/>
            <person name="Bowyer P."/>
            <person name="Matsuda Y."/>
            <person name="Mondo S."/>
            <person name="Lyhne E.K."/>
            <person name="Kogle M.E."/>
            <person name="Clum A."/>
            <person name="Lipzen A."/>
            <person name="Salamov A."/>
            <person name="Ngan C.Y."/>
            <person name="Daum C."/>
            <person name="Chiniquy J."/>
            <person name="Barry K."/>
            <person name="LaButti K."/>
            <person name="Haridas S."/>
            <person name="Simmons B.A."/>
            <person name="Magnuson J.K."/>
            <person name="Mortensen U.H."/>
            <person name="Larsen T.O."/>
            <person name="Grigoriev I.V."/>
            <person name="Baker S.E."/>
            <person name="Andersen M.R."/>
        </authorList>
    </citation>
    <scope>NUCLEOTIDE SEQUENCE [LARGE SCALE GENOMIC DNA]</scope>
    <source>
        <strain evidence="14 15">IBT 24754</strain>
    </source>
</reference>
<feature type="compositionally biased region" description="Polar residues" evidence="12">
    <location>
        <begin position="1559"/>
        <end position="1569"/>
    </location>
</feature>
<keyword evidence="6" id="KW-0067">ATP-binding</keyword>
<evidence type="ECO:0000256" key="12">
    <source>
        <dbReference type="SAM" id="MobiDB-lite"/>
    </source>
</evidence>
<feature type="active site" description="Tele-phosphohistidine intermediate" evidence="9">
    <location>
        <position position="212"/>
    </location>
</feature>
<dbReference type="GeneID" id="63815516"/>
<keyword evidence="7" id="KW-0472">Membrane</keyword>
<dbReference type="InterPro" id="IPR029033">
    <property type="entry name" value="His_PPase_superfam"/>
</dbReference>
<keyword evidence="5" id="KW-0378">Hydrolase</keyword>
<dbReference type="InterPro" id="IPR036322">
    <property type="entry name" value="WD40_repeat_dom_sf"/>
</dbReference>
<dbReference type="InterPro" id="IPR027417">
    <property type="entry name" value="P-loop_NTPase"/>
</dbReference>
<evidence type="ECO:0000256" key="2">
    <source>
        <dbReference type="ARBA" id="ARBA00008408"/>
    </source>
</evidence>
<evidence type="ECO:0000256" key="8">
    <source>
        <dbReference type="ARBA" id="ARBA00038201"/>
    </source>
</evidence>
<dbReference type="Pfam" id="PF00300">
    <property type="entry name" value="His_Phos_1"/>
    <property type="match status" value="1"/>
</dbReference>
<evidence type="ECO:0000259" key="13">
    <source>
        <dbReference type="PROSITE" id="PS50219"/>
    </source>
</evidence>
<dbReference type="FunFam" id="3.40.50.1240:FF:000005">
    <property type="entry name" value="GpmB, Fructose-2,6-bisphosphatase"/>
    <property type="match status" value="1"/>
</dbReference>
<feature type="region of interest" description="Disordered" evidence="12">
    <location>
        <begin position="977"/>
        <end position="1005"/>
    </location>
</feature>
<sequence length="2352" mass="259315">MVGLPARGKSLIAGKAMRYLGWVGIPARVFNVGTYRRQGTPQPTATFFDPRNSEGEKMRRAAAEAAVTDMLKWFESGKGVVAILDATNSTRERRRWIYECCHNANIETLFVESICDDEDLIMNNILEVKTTSPDYKGQDPEVAALDFRNRIRNYEKVYETIDDNEKHYTYVKLINVGSTVIINQIKDYLSSRLVYYIQNLHIKPRSIWLSRHGESEYNLTGKIGGDSNISQRGEAYARALPGLLKKSGVPPNTKIVIWTSTLKRTIQTARHLAAETSYEKLEWKALDELDSGVCDGLTYEEIAERYPEDFAARDEDKYNYRYRGGESYRDVVIRLEPIIMELERSENIIIVTHQAVLRCIYSYFLNVPQEQSPWMEVPLHTLIKLTPRAYGTEEQRFKADIPAVSTWRAKGTSAKHQDFPTELKFDSGSNAMLSAFTARPLVELKPRDKSRIESVLAYGDRLLVGLNNGSLRIYRVNEVGVGVGVELGRESQPQPQPQQEGVGARVMENGHGDGHGNNASDGNGNGDTTNTTTNNAATNAKVKQTDLLREMEKFSRYKIEQLALIKEAKLLVSLSGGYVCIHDLQTYKLQEQLTRTKGATAFAVTSNIVNDPETGVPSIVSRLAVAVKRKILLWSWRDMEVEDDTTEMTLVSGIKTLTWVSGTRLVAGLGSNFVLVDIETAAVTDLVGPGSIGGLPGQETGGGRLAGVGVASMSYIGIGGAAPKPLATRLSEGHVLLAKDINTQFMDTKGNPLGRRQIPWSHAPVDIGYSYPFLLALHDSSKGMLEVRNPETLSLLQSVSLPSANTMHIAQPTISLAHAGKGFLVASDRTIWRMEALGYDTQIDSLVEKGYLDEAISLAGMLEDALLKDKEGRIREIKLEKAQGLFSLRRYLESLELFTEVSAPPEVVIRLYPRIIAGDLTSIIEEPPEESEGSTTDSQPKLQDSQTPADGMQTEEAAPVKTLTHTPSVMSFLRTRVEDGNGSDAGSIRGKPAEDPRPEKPLTGKDLKLAVRELQAYLADVRRRFQRFLNPDGSLKAMDSPMNAAKDEFTDSVRKLLDVSKDERDYDFGEKLREKAKLVDTTLFRVYMYATPSLAGSLFRIANFCDPEVVMEKLDETGRHNDLIDFLYGKKMHRPALELLKKFGQAESEEETAPQLHGPKRMVGYLQHLPPDQIDLILEFAAWPVRADPELGMEIFLADTENAETLPRHRVLEFLQKLDVKLAVRYLDHVIGELNDLTPDLHQRLLTLYLDRLQKHSRNKAEFSSVEESEEWRDKFIDMLRTSAQYSPSKILDRLDRDDPEFFEARAILFSKMGQHRQALEIYVFKLEDYAKAEEYCNHLHRTEDLTTVDEPASQYSTLLPSDEQPSIYLTLLALYLSPPHGYQPQYGPALEILAKHGSRLPANSALELIPETLPVKELEFYFKGRMRAAASILNESRIVTSLLKVQNLKARAQLLVGEGTDGRSSRSRHVTVTEERVCSVCHKRIGGSVINVFPECLLLLLLLPPMLRSPVSPDRVPPPHRPSLDGDLDRPGSSGSDASSVLSNVTAISAIQATTTAYNPGTSSPLRINTTTNNNNNNTLTNGLETPLGRPPASSMPHHDPLGRKPSGRSIPAELQRRSRHHSQGFFEPSLPTASSSEASLSASRIAAQAAMLHQQQQSTVQLVGKRPPTNLNSPDDGSRSRNGASVSPPPPPPPLLPSTSAVPSLPLPGSGGIAAAQQQSSASNGFVAGQAHAATAAANLVFSRTPALPPPGMDPGSSEKEYKQKGEKSKMKLFSKPKHIGISRDKDSVKDRGLPSPNKLGGLTRIVSASTTSLADTFPSNNSSMYNLSNASASTVVPAEKPVPNEKDKDKDKEKAHKHHFLSRQKLKLKDRDDHYNLPLSSASSNSKPSDPNAPQSLYSFTPASPSATTTTFSKSVSGLDLLHGGRALREKKKEEKALAESEQLEWLANSTVAGGASAAFAGPSSLGSTGGLMPEAALRETLQGFGLNNMSPEDAWDFLKAKLLVIFDGEDVRIAIEDLNKLVQIHIQRCVQKRTPTVIVDDLRELLEAGFATLNHTLNGVPDEKLVPHLVQIWMLVFGTILPFIQAVFLPLDLEFKGCGSVMNPREAREFWSIPLEDEYSGCELEVRNLVLVAFRDMVILRRYDGLKATFSRLSLDNIKLGTSALSVTTKSSSNSGRPATAASLDGGFGSYSSQSSTLLNTAGSYSSESMGCYNRSRAASNTSSNPDQLIFQSFSSPSQQRPTIMHRSASAADTSHVITETVGRMLQCVSVLASVQTSDDAQDKIETLSKDLKHNWLGRGRTGRDRRGFVGTKIRAPIVVPTENDDCMTDTINELNFHIQNGRQELFL</sequence>
<dbReference type="Pfam" id="PF01591">
    <property type="entry name" value="6PF2K"/>
    <property type="match status" value="1"/>
</dbReference>
<feature type="region of interest" description="Disordered" evidence="12">
    <location>
        <begin position="487"/>
        <end position="538"/>
    </location>
</feature>
<dbReference type="GO" id="GO:0003873">
    <property type="term" value="F:6-phosphofructo-2-kinase activity"/>
    <property type="evidence" value="ECO:0007669"/>
    <property type="project" value="InterPro"/>
</dbReference>
<dbReference type="Gene3D" id="3.40.50.300">
    <property type="entry name" value="P-loop containing nucleotide triphosphate hydrolases"/>
    <property type="match status" value="1"/>
</dbReference>
<feature type="compositionally biased region" description="Polar residues" evidence="12">
    <location>
        <begin position="1671"/>
        <end position="1685"/>
    </location>
</feature>
<feature type="compositionally biased region" description="Low complexity" evidence="12">
    <location>
        <begin position="1699"/>
        <end position="1718"/>
    </location>
</feature>
<evidence type="ECO:0000256" key="9">
    <source>
        <dbReference type="PIRSR" id="PIRSR613078-1"/>
    </source>
</evidence>
<dbReference type="GO" id="GO:0006003">
    <property type="term" value="P:fructose 2,6-bisphosphate metabolic process"/>
    <property type="evidence" value="ECO:0007669"/>
    <property type="project" value="InterPro"/>
</dbReference>
<dbReference type="InterPro" id="IPR013745">
    <property type="entry name" value="Bit61/PRR5"/>
</dbReference>
<feature type="compositionally biased region" description="Low complexity" evidence="12">
    <location>
        <begin position="1570"/>
        <end position="1583"/>
    </location>
</feature>
<name>A0A2T5LNL2_9EURO</name>
<dbReference type="SUPFAM" id="SSF52540">
    <property type="entry name" value="P-loop containing nucleoside triphosphate hydrolases"/>
    <property type="match status" value="1"/>
</dbReference>
<dbReference type="CDD" id="cd07067">
    <property type="entry name" value="HP_PGM_like"/>
    <property type="match status" value="1"/>
</dbReference>
<comment type="subcellular location">
    <subcellularLocation>
        <location evidence="1">Endomembrane system</location>
        <topology evidence="1">Peripheral membrane protein</topology>
    </subcellularLocation>
</comment>
<dbReference type="Pfam" id="PF10367">
    <property type="entry name" value="zf-Vps39_C"/>
    <property type="match status" value="1"/>
</dbReference>
<dbReference type="Proteomes" id="UP000244073">
    <property type="component" value="Unassembled WGS sequence"/>
</dbReference>
<gene>
    <name evidence="14" type="ORF">P175DRAFT_0512069</name>
</gene>
<dbReference type="Gene3D" id="3.40.50.1240">
    <property type="entry name" value="Phosphoglycerate mutase-like"/>
    <property type="match status" value="1"/>
</dbReference>
<dbReference type="GO" id="GO:0034058">
    <property type="term" value="P:endosomal vesicle fusion"/>
    <property type="evidence" value="ECO:0007669"/>
    <property type="project" value="TreeGrafter"/>
</dbReference>
<feature type="domain" description="CNH" evidence="13">
    <location>
        <begin position="449"/>
        <end position="814"/>
    </location>
</feature>
<feature type="compositionally biased region" description="Basic and acidic residues" evidence="12">
    <location>
        <begin position="1845"/>
        <end position="1857"/>
    </location>
</feature>
<dbReference type="InterPro" id="IPR000547">
    <property type="entry name" value="Clathrin_H-chain/VPS_repeat"/>
</dbReference>
<feature type="region of interest" description="Disordered" evidence="12">
    <location>
        <begin position="1558"/>
        <end position="1718"/>
    </location>
</feature>
<feature type="region of interest" description="Disordered" evidence="12">
    <location>
        <begin position="1747"/>
        <end position="1907"/>
    </location>
</feature>
<dbReference type="GO" id="GO:0012505">
    <property type="term" value="C:endomembrane system"/>
    <property type="evidence" value="ECO:0007669"/>
    <property type="project" value="UniProtKB-SubCell"/>
</dbReference>
<dbReference type="VEuPathDB" id="FungiDB:P175DRAFT_0512069"/>
<feature type="compositionally biased region" description="Basic and acidic residues" evidence="12">
    <location>
        <begin position="1784"/>
        <end position="1795"/>
    </location>
</feature>
<feature type="compositionally biased region" description="Basic residues" evidence="12">
    <location>
        <begin position="1858"/>
        <end position="1869"/>
    </location>
</feature>
<comment type="similarity">
    <text evidence="8">Belongs to the VAM6/VPS39 family.</text>
</comment>
<feature type="compositionally biased region" description="Low complexity" evidence="12">
    <location>
        <begin position="1879"/>
        <end position="1907"/>
    </location>
</feature>
<evidence type="ECO:0000256" key="6">
    <source>
        <dbReference type="ARBA" id="ARBA00022840"/>
    </source>
</evidence>
<feature type="active site" description="Proton donor/acceptor" evidence="9">
    <location>
        <position position="288"/>
    </location>
</feature>
<feature type="region of interest" description="Disordered" evidence="12">
    <location>
        <begin position="1512"/>
        <end position="1541"/>
    </location>
</feature>
<feature type="compositionally biased region" description="Basic and acidic residues" evidence="12">
    <location>
        <begin position="991"/>
        <end position="1005"/>
    </location>
</feature>
<dbReference type="Pfam" id="PF10366">
    <property type="entry name" value="Vps39_1"/>
    <property type="match status" value="1"/>
</dbReference>
<feature type="compositionally biased region" description="Polar residues" evidence="12">
    <location>
        <begin position="933"/>
        <end position="948"/>
    </location>
</feature>
<dbReference type="PANTHER" id="PTHR12894">
    <property type="entry name" value="CNH DOMAIN CONTAINING"/>
    <property type="match status" value="1"/>
</dbReference>
<dbReference type="GO" id="GO:0005524">
    <property type="term" value="F:ATP binding"/>
    <property type="evidence" value="ECO:0007669"/>
    <property type="project" value="UniProtKB-KW"/>
</dbReference>
<dbReference type="InterPro" id="IPR001180">
    <property type="entry name" value="CNH_dom"/>
</dbReference>
<feature type="repeat" description="CHCR" evidence="11">
    <location>
        <begin position="1196"/>
        <end position="1365"/>
    </location>
</feature>
<evidence type="ECO:0000256" key="3">
    <source>
        <dbReference type="ARBA" id="ARBA00013067"/>
    </source>
</evidence>
<feature type="compositionally biased region" description="Polar residues" evidence="12">
    <location>
        <begin position="1809"/>
        <end position="1837"/>
    </location>
</feature>
<dbReference type="Pfam" id="PF08539">
    <property type="entry name" value="HbrB"/>
    <property type="match status" value="1"/>
</dbReference>
<keyword evidence="4" id="KW-0547">Nucleotide-binding</keyword>
<evidence type="ECO:0000256" key="4">
    <source>
        <dbReference type="ARBA" id="ARBA00022741"/>
    </source>
</evidence>
<dbReference type="SUPFAM" id="SSF50978">
    <property type="entry name" value="WD40 repeat-like"/>
    <property type="match status" value="1"/>
</dbReference>
<proteinExistence type="inferred from homology"/>
<dbReference type="FunFam" id="3.40.50.300:FF:000644">
    <property type="entry name" value="GpmB, Fructose-2,6-bisphosphatase"/>
    <property type="match status" value="1"/>
</dbReference>
<feature type="compositionally biased region" description="Low complexity" evidence="12">
    <location>
        <begin position="516"/>
        <end position="538"/>
    </location>
</feature>
<dbReference type="PROSITE" id="PS00175">
    <property type="entry name" value="PG_MUTASE"/>
    <property type="match status" value="1"/>
</dbReference>
<evidence type="ECO:0000256" key="5">
    <source>
        <dbReference type="ARBA" id="ARBA00022801"/>
    </source>
</evidence>
<dbReference type="GO" id="GO:0000329">
    <property type="term" value="C:fungal-type vacuole membrane"/>
    <property type="evidence" value="ECO:0007669"/>
    <property type="project" value="TreeGrafter"/>
</dbReference>
<organism evidence="14 15">
    <name type="scientific">Aspergillus ochraceoroseus IBT 24754</name>
    <dbReference type="NCBI Taxonomy" id="1392256"/>
    <lineage>
        <taxon>Eukaryota</taxon>
        <taxon>Fungi</taxon>
        <taxon>Dikarya</taxon>
        <taxon>Ascomycota</taxon>
        <taxon>Pezizomycotina</taxon>
        <taxon>Eurotiomycetes</taxon>
        <taxon>Eurotiomycetidae</taxon>
        <taxon>Eurotiales</taxon>
        <taxon>Aspergillaceae</taxon>
        <taxon>Aspergillus</taxon>
        <taxon>Aspergillus subgen. Nidulantes</taxon>
    </lineage>
</organism>
<dbReference type="RefSeq" id="XP_040749265.1">
    <property type="nucleotide sequence ID" value="XM_040898634.1"/>
</dbReference>
<dbReference type="InterPro" id="IPR019453">
    <property type="entry name" value="VPS39/TGFA1_Znf"/>
</dbReference>
<feature type="compositionally biased region" description="Low complexity" evidence="12">
    <location>
        <begin position="1629"/>
        <end position="1659"/>
    </location>
</feature>
<dbReference type="OrthoDB" id="5325112at2759"/>
<evidence type="ECO:0000313" key="15">
    <source>
        <dbReference type="Proteomes" id="UP000244073"/>
    </source>
</evidence>
<dbReference type="PROSITE" id="PS50219">
    <property type="entry name" value="CNH"/>
    <property type="match status" value="1"/>
</dbReference>
<evidence type="ECO:0000256" key="7">
    <source>
        <dbReference type="ARBA" id="ARBA00023136"/>
    </source>
</evidence>
<dbReference type="InterPro" id="IPR013078">
    <property type="entry name" value="His_Pase_superF_clade-1"/>
</dbReference>
<accession>A0A2T5LNL2</accession>
<feature type="binding site" evidence="10">
    <location>
        <position position="264"/>
    </location>
    <ligand>
        <name>substrate</name>
    </ligand>
</feature>
<dbReference type="InterPro" id="IPR003094">
    <property type="entry name" value="6Pfruct_kin"/>
</dbReference>
<feature type="compositionally biased region" description="Pro residues" evidence="12">
    <location>
        <begin position="1689"/>
        <end position="1698"/>
    </location>
</feature>
<dbReference type="SUPFAM" id="SSF53254">
    <property type="entry name" value="Phosphoglycerate mutase-like"/>
    <property type="match status" value="1"/>
</dbReference>
<comment type="similarity">
    <text evidence="2">In the C-terminal section; belongs to the phosphoglycerate mutase family.</text>
</comment>
<feature type="compositionally biased region" description="Basic and acidic residues" evidence="12">
    <location>
        <begin position="1759"/>
        <end position="1772"/>
    </location>
</feature>
<dbReference type="InterPro" id="IPR001345">
    <property type="entry name" value="PG/BPGM_mutase_AS"/>
</dbReference>
<comment type="caution">
    <text evidence="14">The sequence shown here is derived from an EMBL/GenBank/DDBJ whole genome shotgun (WGS) entry which is preliminary data.</text>
</comment>
<dbReference type="InterPro" id="IPR032914">
    <property type="entry name" value="Vam6/VPS39/TRAP1"/>
</dbReference>
<evidence type="ECO:0000256" key="1">
    <source>
        <dbReference type="ARBA" id="ARBA00004184"/>
    </source>
</evidence>
<dbReference type="PRINTS" id="PR00991">
    <property type="entry name" value="6PFRUCTKNASE"/>
</dbReference>
<evidence type="ECO:0000256" key="11">
    <source>
        <dbReference type="PROSITE-ProRule" id="PRU01006"/>
    </source>
</evidence>
<dbReference type="InterPro" id="IPR013079">
    <property type="entry name" value="6Phosfructo_kin"/>
</dbReference>
<dbReference type="GO" id="GO:0006886">
    <property type="term" value="P:intracellular protein transport"/>
    <property type="evidence" value="ECO:0007669"/>
    <property type="project" value="UniProtKB-UniRule"/>
</dbReference>
<dbReference type="GO" id="GO:0006000">
    <property type="term" value="P:fructose metabolic process"/>
    <property type="evidence" value="ECO:0007669"/>
    <property type="project" value="InterPro"/>
</dbReference>